<dbReference type="RefSeq" id="WP_074925242.1">
    <property type="nucleotide sequence ID" value="NZ_FOWR01000003.1"/>
</dbReference>
<dbReference type="SMART" id="SM00866">
    <property type="entry name" value="UTRA"/>
    <property type="match status" value="1"/>
</dbReference>
<name>A0A1I5KEA7_9GAMM</name>
<accession>A0A1I5KEA7</accession>
<dbReference type="SUPFAM" id="SSF46785">
    <property type="entry name" value="Winged helix' DNA-binding domain"/>
    <property type="match status" value="1"/>
</dbReference>
<dbReference type="OrthoDB" id="9784545at2"/>
<dbReference type="InterPro" id="IPR036388">
    <property type="entry name" value="WH-like_DNA-bd_sf"/>
</dbReference>
<evidence type="ECO:0000313" key="6">
    <source>
        <dbReference type="Proteomes" id="UP000182692"/>
    </source>
</evidence>
<dbReference type="CDD" id="cd07377">
    <property type="entry name" value="WHTH_GntR"/>
    <property type="match status" value="1"/>
</dbReference>
<dbReference type="SUPFAM" id="SSF64288">
    <property type="entry name" value="Chorismate lyase-like"/>
    <property type="match status" value="1"/>
</dbReference>
<dbReference type="EMBL" id="FOWR01000003">
    <property type="protein sequence ID" value="SFO83422.1"/>
    <property type="molecule type" value="Genomic_DNA"/>
</dbReference>
<keyword evidence="1" id="KW-0805">Transcription regulation</keyword>
<dbReference type="AlphaFoldDB" id="A0A1I5KEA7"/>
<dbReference type="GO" id="GO:0003700">
    <property type="term" value="F:DNA-binding transcription factor activity"/>
    <property type="evidence" value="ECO:0007669"/>
    <property type="project" value="InterPro"/>
</dbReference>
<dbReference type="PRINTS" id="PR00035">
    <property type="entry name" value="HTHGNTR"/>
</dbReference>
<dbReference type="STRING" id="1121869.SAMN03084138_00611"/>
<gene>
    <name evidence="5" type="ORF">SAMN03084138_00611</name>
</gene>
<dbReference type="InterPro" id="IPR028978">
    <property type="entry name" value="Chorismate_lyase_/UTRA_dom_sf"/>
</dbReference>
<dbReference type="PANTHER" id="PTHR44846:SF7">
    <property type="entry name" value="TRANSCRIPTIONAL REGULATOR OF 2-AMINOETHYLPHOSPHONATE DEGRADATION OPERONS-RELATED"/>
    <property type="match status" value="1"/>
</dbReference>
<dbReference type="Proteomes" id="UP000182692">
    <property type="component" value="Unassembled WGS sequence"/>
</dbReference>
<evidence type="ECO:0000256" key="1">
    <source>
        <dbReference type="ARBA" id="ARBA00023015"/>
    </source>
</evidence>
<dbReference type="SMART" id="SM00345">
    <property type="entry name" value="HTH_GNTR"/>
    <property type="match status" value="1"/>
</dbReference>
<evidence type="ECO:0000256" key="2">
    <source>
        <dbReference type="ARBA" id="ARBA00023125"/>
    </source>
</evidence>
<dbReference type="Pfam" id="PF00392">
    <property type="entry name" value="GntR"/>
    <property type="match status" value="1"/>
</dbReference>
<dbReference type="GO" id="GO:0045892">
    <property type="term" value="P:negative regulation of DNA-templated transcription"/>
    <property type="evidence" value="ECO:0007669"/>
    <property type="project" value="TreeGrafter"/>
</dbReference>
<keyword evidence="2 5" id="KW-0238">DNA-binding</keyword>
<organism evidence="5 6">
    <name type="scientific">Enterovibrio norvegicus DSM 15893</name>
    <dbReference type="NCBI Taxonomy" id="1121869"/>
    <lineage>
        <taxon>Bacteria</taxon>
        <taxon>Pseudomonadati</taxon>
        <taxon>Pseudomonadota</taxon>
        <taxon>Gammaproteobacteria</taxon>
        <taxon>Vibrionales</taxon>
        <taxon>Vibrionaceae</taxon>
        <taxon>Enterovibrio</taxon>
    </lineage>
</organism>
<dbReference type="Gene3D" id="1.10.10.10">
    <property type="entry name" value="Winged helix-like DNA-binding domain superfamily/Winged helix DNA-binding domain"/>
    <property type="match status" value="1"/>
</dbReference>
<protein>
    <submittedName>
        <fullName evidence="5">DNA-binding transcriptional regulator, GntR family</fullName>
    </submittedName>
</protein>
<feature type="domain" description="HTH gntR-type" evidence="4">
    <location>
        <begin position="1"/>
        <end position="68"/>
    </location>
</feature>
<reference evidence="5 6" key="1">
    <citation type="submission" date="2016-10" db="EMBL/GenBank/DDBJ databases">
        <authorList>
            <person name="de Groot N.N."/>
        </authorList>
    </citation>
    <scope>NUCLEOTIDE SEQUENCE [LARGE SCALE GENOMIC DNA]</scope>
    <source>
        <strain evidence="5 6">DSM 15893</strain>
    </source>
</reference>
<evidence type="ECO:0000256" key="3">
    <source>
        <dbReference type="ARBA" id="ARBA00023163"/>
    </source>
</evidence>
<proteinExistence type="predicted"/>
<evidence type="ECO:0000313" key="5">
    <source>
        <dbReference type="EMBL" id="SFO83422.1"/>
    </source>
</evidence>
<dbReference type="Pfam" id="PF07702">
    <property type="entry name" value="UTRA"/>
    <property type="match status" value="1"/>
</dbReference>
<dbReference type="Gene3D" id="3.40.1410.10">
    <property type="entry name" value="Chorismate lyase-like"/>
    <property type="match status" value="1"/>
</dbReference>
<dbReference type="InterPro" id="IPR036390">
    <property type="entry name" value="WH_DNA-bd_sf"/>
</dbReference>
<dbReference type="GeneID" id="35872766"/>
<dbReference type="PROSITE" id="PS50949">
    <property type="entry name" value="HTH_GNTR"/>
    <property type="match status" value="1"/>
</dbReference>
<dbReference type="InterPro" id="IPR011663">
    <property type="entry name" value="UTRA"/>
</dbReference>
<dbReference type="InterPro" id="IPR050679">
    <property type="entry name" value="Bact_HTH_transcr_reg"/>
</dbReference>
<sequence>MQYIKIKDTIVEQIQSGLLAAGTKLPSERKLAESFKTTRVTLREALSLLEAEGVIFREDRRGWFIAERPIQLDLMSAYHIHTVAQAQGKSASTDVVVSKTVMANKEAAEKMALPPFSEIHHIERTHLVDGRPVMYAIHYVRADSTPSLLDHDLSQDLSVIFANTFHLRFAQCTYGVASTSFDKEIAQALRATAGAPALLIARTHADIDGVVQEVVLEHWRHNAVALNVSAGF</sequence>
<dbReference type="PANTHER" id="PTHR44846">
    <property type="entry name" value="MANNOSYL-D-GLYCERATE TRANSPORT/METABOLISM SYSTEM REPRESSOR MNGR-RELATED"/>
    <property type="match status" value="1"/>
</dbReference>
<evidence type="ECO:0000259" key="4">
    <source>
        <dbReference type="PROSITE" id="PS50949"/>
    </source>
</evidence>
<keyword evidence="3" id="KW-0804">Transcription</keyword>
<dbReference type="GO" id="GO:0003677">
    <property type="term" value="F:DNA binding"/>
    <property type="evidence" value="ECO:0007669"/>
    <property type="project" value="UniProtKB-KW"/>
</dbReference>
<dbReference type="InterPro" id="IPR000524">
    <property type="entry name" value="Tscrpt_reg_HTH_GntR"/>
</dbReference>